<dbReference type="Pfam" id="PF01041">
    <property type="entry name" value="DegT_DnrJ_EryC1"/>
    <property type="match status" value="1"/>
</dbReference>
<dbReference type="Proteomes" id="UP001235064">
    <property type="component" value="Unassembled WGS sequence"/>
</dbReference>
<organism evidence="4 5">
    <name type="scientific">Microbacterium candidum</name>
    <dbReference type="NCBI Taxonomy" id="3041922"/>
    <lineage>
        <taxon>Bacteria</taxon>
        <taxon>Bacillati</taxon>
        <taxon>Actinomycetota</taxon>
        <taxon>Actinomycetes</taxon>
        <taxon>Micrococcales</taxon>
        <taxon>Microbacteriaceae</taxon>
        <taxon>Microbacterium</taxon>
    </lineage>
</organism>
<dbReference type="InterPro" id="IPR015422">
    <property type="entry name" value="PyrdxlP-dep_Trfase_small"/>
</dbReference>
<dbReference type="InterPro" id="IPR015424">
    <property type="entry name" value="PyrdxlP-dep_Trfase"/>
</dbReference>
<gene>
    <name evidence="4" type="ORF">QSV35_13225</name>
</gene>
<dbReference type="PANTHER" id="PTHR30244:SF36">
    <property type="entry name" value="3-OXO-GLUCOSE-6-PHOSPHATE:GLUTAMATE AMINOTRANSFERASE"/>
    <property type="match status" value="1"/>
</dbReference>
<comment type="caution">
    <text evidence="4">The sequence shown here is derived from an EMBL/GenBank/DDBJ whole genome shotgun (WGS) entry which is preliminary data.</text>
</comment>
<keyword evidence="1 3" id="KW-0663">Pyridoxal phosphate</keyword>
<evidence type="ECO:0000313" key="4">
    <source>
        <dbReference type="EMBL" id="MDL9980298.1"/>
    </source>
</evidence>
<reference evidence="4 5" key="1">
    <citation type="submission" date="2023-06" db="EMBL/GenBank/DDBJ databases">
        <title>Microbacterium sp. nov., isolated from a waste landfill.</title>
        <authorList>
            <person name="Wen W."/>
        </authorList>
    </citation>
    <scope>NUCLEOTIDE SEQUENCE [LARGE SCALE GENOMIC DNA]</scope>
    <source>
        <strain evidence="4 5">ASV49</strain>
    </source>
</reference>
<dbReference type="EMBL" id="JASXSZ010000004">
    <property type="protein sequence ID" value="MDL9980298.1"/>
    <property type="molecule type" value="Genomic_DNA"/>
</dbReference>
<dbReference type="SUPFAM" id="SSF53383">
    <property type="entry name" value="PLP-dependent transferases"/>
    <property type="match status" value="1"/>
</dbReference>
<dbReference type="Gene3D" id="3.40.640.10">
    <property type="entry name" value="Type I PLP-dependent aspartate aminotransferase-like (Major domain)"/>
    <property type="match status" value="1"/>
</dbReference>
<dbReference type="RefSeq" id="WP_286289254.1">
    <property type="nucleotide sequence ID" value="NZ_JASXSZ010000004.1"/>
</dbReference>
<dbReference type="GO" id="GO:0008483">
    <property type="term" value="F:transaminase activity"/>
    <property type="evidence" value="ECO:0007669"/>
    <property type="project" value="UniProtKB-KW"/>
</dbReference>
<name>A0ABT7N0R2_9MICO</name>
<dbReference type="PANTHER" id="PTHR30244">
    <property type="entry name" value="TRANSAMINASE"/>
    <property type="match status" value="1"/>
</dbReference>
<dbReference type="Gene3D" id="3.90.1150.10">
    <property type="entry name" value="Aspartate Aminotransferase, domain 1"/>
    <property type="match status" value="1"/>
</dbReference>
<evidence type="ECO:0000256" key="2">
    <source>
        <dbReference type="ARBA" id="ARBA00037999"/>
    </source>
</evidence>
<evidence type="ECO:0000313" key="5">
    <source>
        <dbReference type="Proteomes" id="UP001235064"/>
    </source>
</evidence>
<dbReference type="CDD" id="cd00616">
    <property type="entry name" value="AHBA_syn"/>
    <property type="match status" value="1"/>
</dbReference>
<dbReference type="EC" id="2.6.1.-" evidence="4"/>
<proteinExistence type="inferred from homology"/>
<sequence length="378" mass="40570">MEDEVPFYDLASLVAKRRSDLLDAIESVVDSGMFIGGRYVEEFEQAFAESVGVEHCIAVGNGLDALRISLECAGVGPGDEVIVPGFTFYATWLAVLQVGARPVPIDVDWMTGSMDPALLDEAMSAHTRAVLPVHLYGIPADNERISALAADRGVPFIEDAAQAHGASVGTRPVGSWGIAGAFSFYPTKNMGALGDAGAIVTSSSELANRARSRRSYGQGSTKYDHVDTGWNSRMDPIQAAILTGGLKRLPADNSCRRDIARTYLDALADAPSAVVGAHKFESSVWHHFVVRATDRDQLRNYLASRGIRTDVHYPYAFDTLQPTRATLESGADLPVSRAFAKSVLSLPIGAWMTSSQVTLVAEALSSIPRELLARAELS</sequence>
<evidence type="ECO:0000256" key="3">
    <source>
        <dbReference type="RuleBase" id="RU004508"/>
    </source>
</evidence>
<dbReference type="PIRSF" id="PIRSF000390">
    <property type="entry name" value="PLP_StrS"/>
    <property type="match status" value="1"/>
</dbReference>
<dbReference type="InterPro" id="IPR015421">
    <property type="entry name" value="PyrdxlP-dep_Trfase_major"/>
</dbReference>
<evidence type="ECO:0000256" key="1">
    <source>
        <dbReference type="ARBA" id="ARBA00022898"/>
    </source>
</evidence>
<keyword evidence="4" id="KW-0032">Aminotransferase</keyword>
<keyword evidence="5" id="KW-1185">Reference proteome</keyword>
<comment type="similarity">
    <text evidence="2 3">Belongs to the DegT/DnrJ/EryC1 family.</text>
</comment>
<dbReference type="InterPro" id="IPR000653">
    <property type="entry name" value="DegT/StrS_aminotransferase"/>
</dbReference>
<keyword evidence="4" id="KW-0808">Transferase</keyword>
<protein>
    <submittedName>
        <fullName evidence="4">DegT/DnrJ/EryC1/StrS family aminotransferase</fullName>
        <ecNumber evidence="4">2.6.1.-</ecNumber>
    </submittedName>
</protein>
<accession>A0ABT7N0R2</accession>